<keyword evidence="6" id="KW-1185">Reference proteome</keyword>
<name>A0ABN2GPL0_9ACTN</name>
<evidence type="ECO:0000256" key="1">
    <source>
        <dbReference type="ARBA" id="ARBA00003814"/>
    </source>
</evidence>
<keyword evidence="3" id="KW-0784">Thiamine biosynthesis</keyword>
<sequence>MQHRLIVVTDRHGCPRPLVDQVALALRGGPFALVLRDKDLPWEERHRLAAEVGIMVAEAGGVLIVADPEGPVAAAHLSARRAVPDPRPVLVGRSVHAGEPIDPGLDYCTYSPVWATDSKPGYGPAVGPAALADVCAASPVPVYALGGVTGPDRALAAREAGAAGVAVMGAVMRAEEPEHEIRALRGALV</sequence>
<dbReference type="SUPFAM" id="SSF51391">
    <property type="entry name" value="Thiamin phosphate synthase"/>
    <property type="match status" value="1"/>
</dbReference>
<dbReference type="Proteomes" id="UP001499851">
    <property type="component" value="Unassembled WGS sequence"/>
</dbReference>
<dbReference type="InterPro" id="IPR022998">
    <property type="entry name" value="ThiamineP_synth_TenI"/>
</dbReference>
<gene>
    <name evidence="5" type="ORF">GCM10009830_21450</name>
</gene>
<dbReference type="InterPro" id="IPR013785">
    <property type="entry name" value="Aldolase_TIM"/>
</dbReference>
<evidence type="ECO:0000256" key="2">
    <source>
        <dbReference type="ARBA" id="ARBA00004948"/>
    </source>
</evidence>
<dbReference type="Pfam" id="PF02581">
    <property type="entry name" value="TMP-TENI"/>
    <property type="match status" value="1"/>
</dbReference>
<comment type="function">
    <text evidence="1">Condenses 4-methyl-5-(beta-hydroxyethyl)thiazole monophosphate (THZ-P) and 2-methyl-4-amino-5-hydroxymethyl pyrimidine pyrophosphate (HMP-PP) to form thiamine monophosphate (TMP).</text>
</comment>
<proteinExistence type="predicted"/>
<dbReference type="PANTHER" id="PTHR20857:SF15">
    <property type="entry name" value="THIAMINE-PHOSPHATE SYNTHASE"/>
    <property type="match status" value="1"/>
</dbReference>
<evidence type="ECO:0000256" key="3">
    <source>
        <dbReference type="ARBA" id="ARBA00022977"/>
    </source>
</evidence>
<dbReference type="PANTHER" id="PTHR20857">
    <property type="entry name" value="THIAMINE-PHOSPHATE PYROPHOSPHORYLASE"/>
    <property type="match status" value="1"/>
</dbReference>
<reference evidence="5 6" key="1">
    <citation type="journal article" date="2019" name="Int. J. Syst. Evol. Microbiol.">
        <title>The Global Catalogue of Microorganisms (GCM) 10K type strain sequencing project: providing services to taxonomists for standard genome sequencing and annotation.</title>
        <authorList>
            <consortium name="The Broad Institute Genomics Platform"/>
            <consortium name="The Broad Institute Genome Sequencing Center for Infectious Disease"/>
            <person name="Wu L."/>
            <person name="Ma J."/>
        </authorList>
    </citation>
    <scope>NUCLEOTIDE SEQUENCE [LARGE SCALE GENOMIC DNA]</scope>
    <source>
        <strain evidence="5 6">JCM 16001</strain>
    </source>
</reference>
<feature type="domain" description="Thiamine phosphate synthase/TenI" evidence="4">
    <location>
        <begin position="5"/>
        <end position="171"/>
    </location>
</feature>
<evidence type="ECO:0000313" key="5">
    <source>
        <dbReference type="EMBL" id="GAA1674695.1"/>
    </source>
</evidence>
<dbReference type="InterPro" id="IPR036206">
    <property type="entry name" value="ThiamineP_synth_sf"/>
</dbReference>
<accession>A0ABN2GPL0</accession>
<comment type="caution">
    <text evidence="5">The sequence shown here is derived from an EMBL/GenBank/DDBJ whole genome shotgun (WGS) entry which is preliminary data.</text>
</comment>
<dbReference type="RefSeq" id="WP_344485724.1">
    <property type="nucleotide sequence ID" value="NZ_BAAAQF010000006.1"/>
</dbReference>
<evidence type="ECO:0000313" key="6">
    <source>
        <dbReference type="Proteomes" id="UP001499851"/>
    </source>
</evidence>
<evidence type="ECO:0000259" key="4">
    <source>
        <dbReference type="Pfam" id="PF02581"/>
    </source>
</evidence>
<dbReference type="Gene3D" id="3.20.20.70">
    <property type="entry name" value="Aldolase class I"/>
    <property type="match status" value="1"/>
</dbReference>
<organism evidence="5 6">
    <name type="scientific">Glycomyces endophyticus</name>
    <dbReference type="NCBI Taxonomy" id="480996"/>
    <lineage>
        <taxon>Bacteria</taxon>
        <taxon>Bacillati</taxon>
        <taxon>Actinomycetota</taxon>
        <taxon>Actinomycetes</taxon>
        <taxon>Glycomycetales</taxon>
        <taxon>Glycomycetaceae</taxon>
        <taxon>Glycomyces</taxon>
    </lineage>
</organism>
<dbReference type="EMBL" id="BAAAQF010000006">
    <property type="protein sequence ID" value="GAA1674695.1"/>
    <property type="molecule type" value="Genomic_DNA"/>
</dbReference>
<dbReference type="CDD" id="cd00564">
    <property type="entry name" value="TMP_TenI"/>
    <property type="match status" value="1"/>
</dbReference>
<comment type="pathway">
    <text evidence="2">Cofactor biosynthesis; thiamine diphosphate biosynthesis.</text>
</comment>
<protein>
    <recommendedName>
        <fullName evidence="4">Thiamine phosphate synthase/TenI domain-containing protein</fullName>
    </recommendedName>
</protein>